<dbReference type="EC" id="5.4.4.2" evidence="2"/>
<keyword evidence="2" id="KW-0413">Isomerase</keyword>
<dbReference type="GO" id="GO:0008909">
    <property type="term" value="F:isochorismate synthase activity"/>
    <property type="evidence" value="ECO:0007669"/>
    <property type="project" value="UniProtKB-EC"/>
</dbReference>
<organism evidence="2 3">
    <name type="scientific">Leclercia adecarboxylata</name>
    <dbReference type="NCBI Taxonomy" id="83655"/>
    <lineage>
        <taxon>Bacteria</taxon>
        <taxon>Pseudomonadati</taxon>
        <taxon>Pseudomonadota</taxon>
        <taxon>Gammaproteobacteria</taxon>
        <taxon>Enterobacterales</taxon>
        <taxon>Enterobacteriaceae</taxon>
        <taxon>Leclercia</taxon>
    </lineage>
</organism>
<gene>
    <name evidence="2" type="primary">entC_1</name>
    <name evidence="2" type="ORF">NCTC13032_01793</name>
</gene>
<evidence type="ECO:0000313" key="2">
    <source>
        <dbReference type="EMBL" id="VTP65007.1"/>
    </source>
</evidence>
<evidence type="ECO:0000313" key="3">
    <source>
        <dbReference type="Proteomes" id="UP000310719"/>
    </source>
</evidence>
<feature type="region of interest" description="Disordered" evidence="1">
    <location>
        <begin position="41"/>
        <end position="69"/>
    </location>
</feature>
<dbReference type="EMBL" id="LR590464">
    <property type="protein sequence ID" value="VTP65007.1"/>
    <property type="molecule type" value="Genomic_DNA"/>
</dbReference>
<feature type="compositionally biased region" description="Pro residues" evidence="1">
    <location>
        <begin position="59"/>
        <end position="69"/>
    </location>
</feature>
<reference evidence="2 3" key="1">
    <citation type="submission" date="2019-05" db="EMBL/GenBank/DDBJ databases">
        <authorList>
            <consortium name="Pathogen Informatics"/>
        </authorList>
    </citation>
    <scope>NUCLEOTIDE SEQUENCE [LARGE SCALE GENOMIC DNA]</scope>
    <source>
        <strain evidence="2 3">NCTC13032</strain>
    </source>
</reference>
<sequence>MDTSLAEDIQHNATRLQKDSFFFMSPYRSFTTSGCFRRFSTPAVGGDDPQAPSSNSLPRPLPMPKPPDC</sequence>
<name>A0A4U9HLJ2_9ENTR</name>
<protein>
    <submittedName>
        <fullName evidence="2">Isochorismate synthase entC</fullName>
        <ecNumber evidence="2">5.4.4.2</ecNumber>
    </submittedName>
</protein>
<accession>A0A4U9HLJ2</accession>
<evidence type="ECO:0000256" key="1">
    <source>
        <dbReference type="SAM" id="MobiDB-lite"/>
    </source>
</evidence>
<dbReference type="Proteomes" id="UP000310719">
    <property type="component" value="Chromosome"/>
</dbReference>
<dbReference type="AlphaFoldDB" id="A0A4U9HLJ2"/>
<proteinExistence type="predicted"/>